<evidence type="ECO:0000313" key="2">
    <source>
        <dbReference type="EMBL" id="SHJ79052.1"/>
    </source>
</evidence>
<protein>
    <recommendedName>
        <fullName evidence="1">Dockerin domain-containing protein</fullName>
    </recommendedName>
</protein>
<keyword evidence="3" id="KW-1185">Reference proteome</keyword>
<dbReference type="PANTHER" id="PTHR31513:SF2">
    <property type="entry name" value="MRAZ"/>
    <property type="match status" value="1"/>
</dbReference>
<dbReference type="GO" id="GO:0000272">
    <property type="term" value="P:polysaccharide catabolic process"/>
    <property type="evidence" value="ECO:0007669"/>
    <property type="project" value="InterPro"/>
</dbReference>
<accession>A0A1M6M6H0</accession>
<dbReference type="PANTHER" id="PTHR31513">
    <property type="entry name" value="EPHRIN TYPE-B RECEPTOR"/>
    <property type="match status" value="1"/>
</dbReference>
<dbReference type="SUPFAM" id="SSF63446">
    <property type="entry name" value="Type I dockerin domain"/>
    <property type="match status" value="1"/>
</dbReference>
<dbReference type="AlphaFoldDB" id="A0A1M6M6H0"/>
<dbReference type="Gene3D" id="2.60.40.2340">
    <property type="match status" value="1"/>
</dbReference>
<dbReference type="PROSITE" id="PS00018">
    <property type="entry name" value="EF_HAND_1"/>
    <property type="match status" value="1"/>
</dbReference>
<dbReference type="EMBL" id="FQZU01000012">
    <property type="protein sequence ID" value="SHJ79052.1"/>
    <property type="molecule type" value="Genomic_DNA"/>
</dbReference>
<dbReference type="InterPro" id="IPR016134">
    <property type="entry name" value="Dockerin_dom"/>
</dbReference>
<reference evidence="3" key="1">
    <citation type="submission" date="2016-11" db="EMBL/GenBank/DDBJ databases">
        <authorList>
            <person name="Varghese N."/>
            <person name="Submissions S."/>
        </authorList>
    </citation>
    <scope>NUCLEOTIDE SEQUENCE [LARGE SCALE GENOMIC DNA]</scope>
    <source>
        <strain evidence="3">DSM 16219</strain>
    </source>
</reference>
<name>A0A1M6M6H0_9BACT</name>
<feature type="domain" description="Dockerin" evidence="1">
    <location>
        <begin position="1190"/>
        <end position="1250"/>
    </location>
</feature>
<evidence type="ECO:0000313" key="3">
    <source>
        <dbReference type="Proteomes" id="UP000183994"/>
    </source>
</evidence>
<dbReference type="InterPro" id="IPR036439">
    <property type="entry name" value="Dockerin_dom_sf"/>
</dbReference>
<dbReference type="Proteomes" id="UP000183994">
    <property type="component" value="Unassembled WGS sequence"/>
</dbReference>
<evidence type="ECO:0000259" key="1">
    <source>
        <dbReference type="PROSITE" id="PS51766"/>
    </source>
</evidence>
<dbReference type="STRING" id="1121393.SAMN02745216_02253"/>
<dbReference type="PROSITE" id="PS51257">
    <property type="entry name" value="PROKAR_LIPOPROTEIN"/>
    <property type="match status" value="1"/>
</dbReference>
<dbReference type="InterPro" id="IPR018247">
    <property type="entry name" value="EF_Hand_1_Ca_BS"/>
</dbReference>
<dbReference type="Gene3D" id="1.10.1330.10">
    <property type="entry name" value="Dockerin domain"/>
    <property type="match status" value="1"/>
</dbReference>
<dbReference type="PROSITE" id="PS51766">
    <property type="entry name" value="DOCKERIN"/>
    <property type="match status" value="1"/>
</dbReference>
<sequence length="1250" mass="122299">MTMTSKLVSNLYFWSVGAIVLAACIVLPGTSFAFTCDSGDLNGTCVISSTQLMANGEVISGAGDLIIADGGSLTTNAGESFSIAMDGDVVIESGGSIAGNLSSLTAANLTLESGGSINANGKGYAGGLGPEPGVSVHSYKQGAGGGGYGGSGGNGQTGEGGDVYGSVTTPSDFGSGGGNGSCYPGGAGGGALILDVPGTLSLDGSITSNGGDGSGGASCYRDSGGGAGGSIWINTGTLDGEGSISANGGGGGGAYGGGGGGGGGRIAVYSTTDTSAIDMQAYGGWSKWQWGAAGVIYTKSASQAYGDLIVDNNDISAPGTNQVLTTTLTLDNITLRNSGNYVVQESCGLSIEGVFTGCNSSGNLTNNGAVTLTSSTVLSNVTFTNNGTVYGLENLDLTSSAAFYSNGVFDALSDLTVGAGSTVEFQNLTADKPITITNVMVLDTGAITHEANGATQDQILNLHVTGDLDVQAGGSIHASLKGYSGGYGPEAGGAADYYKEGAGGGGYGGRGGDGTMGDGATIGLGGAEYGSVETPSDIGSAGGNGSCYPGGAGGGAVLLDVSGTFTLNGTVAANGGDGSGGASCYRDSGGGAGGSVLITANSLAGSGSITANGGAGGGAYAGAGGGAGGRIAVYSTTDTSALTMEAYGGWSKRQYGGAGAIYTKTGSATLGDLLIDNNGIATFATTQVLTTTLLLNNLTVKNMGYYVVPESSSLSIEGDFTDCTTSGSFTNNGVVTLPVSTVLTNVVFYNNGDIFGPTDLDLASGTSFYSNGNFDALTDLTIGSGATFEFQNIAPDKPFSLGNITVRNSGVLTHKANGSTRENILYLHVANNVDVQAGGSISVDAKGYATGAGPGAGATGDGYAGGAGGAGHAGAGGNGSTGAGGDAYGTLTSPEELGSGGGYCTQYAFSGGAGGGAIRMVISGTLTLDGSITSNGANGANGQYASAGGGAGGSIWITANNLEGNGSLYANGGNGIPWYGHGGGGGGGRIQIDADADSSSLTKLAIGGTGFQTGEIGTIYPIPPKAITSFMIESLSAIGEIDEDAKSVTLTAPYGTSLMGLTPTIAITGVSVSPASGAAQDFTDGVPVTYTVTAYDTSTQDYGVTINLDPPSSNNTITSAVYTISAGGTANETIVNVPFGISLADFLAALTAGDAYQSWDSSDLTDPVISRQELIVTAQDGTSVTYIVYINLTPGDVNHDGLVAMEDLILSIQATAGLETAAPVYGNADVNGDGVLGLTDSLYIMREVLK</sequence>
<organism evidence="2 3">
    <name type="scientific">Desulfatibacillum alkenivorans DSM 16219</name>
    <dbReference type="NCBI Taxonomy" id="1121393"/>
    <lineage>
        <taxon>Bacteria</taxon>
        <taxon>Pseudomonadati</taxon>
        <taxon>Thermodesulfobacteriota</taxon>
        <taxon>Desulfobacteria</taxon>
        <taxon>Desulfobacterales</taxon>
        <taxon>Desulfatibacillaceae</taxon>
        <taxon>Desulfatibacillum</taxon>
    </lineage>
</organism>
<proteinExistence type="predicted"/>
<gene>
    <name evidence="2" type="ORF">SAMN02745216_02253</name>
</gene>